<proteinExistence type="predicted"/>
<name>A0AAP3YGT6_BACAM</name>
<sequence>MGNKKRGVIHLYKFDFEDGKYALNIGCDGSANLDTKAFRIMLNQCVGHPNMTLFDEKSIRDERYEKARRMLLDAGYTIEEK</sequence>
<protein>
    <submittedName>
        <fullName evidence="1">Uncharacterized protein</fullName>
    </submittedName>
</protein>
<dbReference type="EMBL" id="JARKHX010000004">
    <property type="protein sequence ID" value="MDF4194916.1"/>
    <property type="molecule type" value="Genomic_DNA"/>
</dbReference>
<evidence type="ECO:0000313" key="2">
    <source>
        <dbReference type="Proteomes" id="UP001222377"/>
    </source>
</evidence>
<dbReference type="RefSeq" id="WP_021493456.1">
    <property type="nucleotide sequence ID" value="NZ_JARKHX010000004.1"/>
</dbReference>
<evidence type="ECO:0000313" key="1">
    <source>
        <dbReference type="EMBL" id="MDF4194916.1"/>
    </source>
</evidence>
<comment type="caution">
    <text evidence="1">The sequence shown here is derived from an EMBL/GenBank/DDBJ whole genome shotgun (WGS) entry which is preliminary data.</text>
</comment>
<dbReference type="Proteomes" id="UP001222377">
    <property type="component" value="Unassembled WGS sequence"/>
</dbReference>
<reference evidence="1" key="1">
    <citation type="submission" date="2023-02" db="EMBL/GenBank/DDBJ databases">
        <title>Draft Whole-Genome Sequences of Bacillus Strains of Potential Probiotic for Poultry.</title>
        <authorList>
            <person name="Ma L.M."/>
            <person name="Lopez-Guerra N."/>
            <person name="Zhang G."/>
        </authorList>
    </citation>
    <scope>NUCLEOTIDE SEQUENCE</scope>
    <source>
        <strain evidence="1">OSU1013-24</strain>
    </source>
</reference>
<dbReference type="AlphaFoldDB" id="A0AAP3YGT6"/>
<gene>
    <name evidence="1" type="ORF">PV946_14265</name>
</gene>
<accession>A0AAP3YGT6</accession>
<organism evidence="1 2">
    <name type="scientific">Bacillus amyloliquefaciens</name>
    <name type="common">Bacillus velezensis</name>
    <dbReference type="NCBI Taxonomy" id="1390"/>
    <lineage>
        <taxon>Bacteria</taxon>
        <taxon>Bacillati</taxon>
        <taxon>Bacillota</taxon>
        <taxon>Bacilli</taxon>
        <taxon>Bacillales</taxon>
        <taxon>Bacillaceae</taxon>
        <taxon>Bacillus</taxon>
        <taxon>Bacillus amyloliquefaciens group</taxon>
    </lineage>
</organism>